<evidence type="ECO:0000256" key="3">
    <source>
        <dbReference type="ARBA" id="ARBA00022679"/>
    </source>
</evidence>
<keyword evidence="2 4" id="KW-0489">Methyltransferase</keyword>
<protein>
    <recommendedName>
        <fullName evidence="4">tRNA N(3)-methylcytidine methyltransferase</fullName>
        <ecNumber evidence="4">2.1.1.-</ecNumber>
    </recommendedName>
</protein>
<keyword evidence="3 4" id="KW-0808">Transferase</keyword>
<dbReference type="EC" id="2.1.1.-" evidence="4"/>
<evidence type="ECO:0000256" key="5">
    <source>
        <dbReference type="SAM" id="MobiDB-lite"/>
    </source>
</evidence>
<dbReference type="GO" id="GO:0052735">
    <property type="term" value="F:tRNA (cytidine-3-)-methyltransferase activity"/>
    <property type="evidence" value="ECO:0007669"/>
    <property type="project" value="TreeGrafter"/>
</dbReference>
<evidence type="ECO:0000313" key="6">
    <source>
        <dbReference type="EMBL" id="ORZ31221.1"/>
    </source>
</evidence>
<dbReference type="OrthoDB" id="417697at2759"/>
<dbReference type="PANTHER" id="PTHR22809:SF11">
    <property type="entry name" value="TRNA N(3)-METHYLCYTIDINE METHYLTRANSFERASE METTL2"/>
    <property type="match status" value="1"/>
</dbReference>
<gene>
    <name evidence="6" type="ORF">BCR44DRAFT_396792</name>
</gene>
<dbReference type="PIRSF" id="PIRSF037755">
    <property type="entry name" value="Mettl2_prd"/>
    <property type="match status" value="1"/>
</dbReference>
<dbReference type="Pfam" id="PF13489">
    <property type="entry name" value="Methyltransf_23"/>
    <property type="match status" value="1"/>
</dbReference>
<dbReference type="Proteomes" id="UP000193411">
    <property type="component" value="Unassembled WGS sequence"/>
</dbReference>
<proteinExistence type="inferred from homology"/>
<sequence>MCGHVHPAVAVTVGPGGSTEKKSTSSVVNVVQDSTRQQDLVSSTTSEAEPRSESSAVFERDRDRPSFGGRLLTDEANVFSQNAWDHVEMTEEDRQRALAKIAEHAQNAVDPAVRDDVVANAPQYWDQFYTTNQEKFFKERQWLPIEFPELFAPPQGRTAANIADDLTDLPFTIMEVGCGAGGATVFPLLKEWRKLADAETPPGEPAADPNLLIHACDFSSVAVQHLKTLDEFDPKHINAFVYDLASPDIPESVAAESVDIVVLIFIFSALPPPKWKQAMENVYKILKPGGLVLLRDYARLDLAQVRMKKGRLLEENLYMRGDKTMVYFFTTDEIRELAEQQGFEITQLGLDQRLLVNRGKQLRMNRNWLQCKLRKPHVVGTVSRSE</sequence>
<dbReference type="EMBL" id="MCFL01000064">
    <property type="protein sequence ID" value="ORZ31221.1"/>
    <property type="molecule type" value="Genomic_DNA"/>
</dbReference>
<evidence type="ECO:0000313" key="7">
    <source>
        <dbReference type="Proteomes" id="UP000193411"/>
    </source>
</evidence>
<reference evidence="6 7" key="1">
    <citation type="submission" date="2016-07" db="EMBL/GenBank/DDBJ databases">
        <title>Pervasive Adenine N6-methylation of Active Genes in Fungi.</title>
        <authorList>
            <consortium name="DOE Joint Genome Institute"/>
            <person name="Mondo S.J."/>
            <person name="Dannebaum R.O."/>
            <person name="Kuo R.C."/>
            <person name="Labutti K."/>
            <person name="Haridas S."/>
            <person name="Kuo A."/>
            <person name="Salamov A."/>
            <person name="Ahrendt S.R."/>
            <person name="Lipzen A."/>
            <person name="Sullivan W."/>
            <person name="Andreopoulos W.B."/>
            <person name="Clum A."/>
            <person name="Lindquist E."/>
            <person name="Daum C."/>
            <person name="Ramamoorthy G.K."/>
            <person name="Gryganskyi A."/>
            <person name="Culley D."/>
            <person name="Magnuson J.K."/>
            <person name="James T.Y."/>
            <person name="O'Malley M.A."/>
            <person name="Stajich J.E."/>
            <person name="Spatafora J.W."/>
            <person name="Visel A."/>
            <person name="Grigoriev I.V."/>
        </authorList>
    </citation>
    <scope>NUCLEOTIDE SEQUENCE [LARGE SCALE GENOMIC DNA]</scope>
    <source>
        <strain evidence="6 7">PL171</strain>
    </source>
</reference>
<comment type="caution">
    <text evidence="6">The sequence shown here is derived from an EMBL/GenBank/DDBJ whole genome shotgun (WGS) entry which is preliminary data.</text>
</comment>
<keyword evidence="7" id="KW-1185">Reference proteome</keyword>
<dbReference type="STRING" id="765915.A0A1Y2HBB4"/>
<dbReference type="InterPro" id="IPR026113">
    <property type="entry name" value="METTL2/6/8-like"/>
</dbReference>
<feature type="compositionally biased region" description="Basic and acidic residues" evidence="5">
    <location>
        <begin position="48"/>
        <end position="65"/>
    </location>
</feature>
<evidence type="ECO:0000256" key="2">
    <source>
        <dbReference type="ARBA" id="ARBA00022603"/>
    </source>
</evidence>
<dbReference type="SUPFAM" id="SSF53335">
    <property type="entry name" value="S-adenosyl-L-methionine-dependent methyltransferases"/>
    <property type="match status" value="1"/>
</dbReference>
<dbReference type="GO" id="GO:0032259">
    <property type="term" value="P:methylation"/>
    <property type="evidence" value="ECO:0007669"/>
    <property type="project" value="UniProtKB-KW"/>
</dbReference>
<feature type="region of interest" description="Disordered" evidence="5">
    <location>
        <begin position="1"/>
        <end position="69"/>
    </location>
</feature>
<dbReference type="CDD" id="cd02440">
    <property type="entry name" value="AdoMet_MTases"/>
    <property type="match status" value="1"/>
</dbReference>
<dbReference type="PANTHER" id="PTHR22809">
    <property type="entry name" value="METHYLTRANSFERASE-RELATED"/>
    <property type="match status" value="1"/>
</dbReference>
<dbReference type="InterPro" id="IPR029063">
    <property type="entry name" value="SAM-dependent_MTases_sf"/>
</dbReference>
<comment type="similarity">
    <text evidence="1 4">Belongs to the methyltransferase superfamily. METL family.</text>
</comment>
<dbReference type="Gene3D" id="3.40.50.150">
    <property type="entry name" value="Vaccinia Virus protein VP39"/>
    <property type="match status" value="1"/>
</dbReference>
<organism evidence="6 7">
    <name type="scientific">Catenaria anguillulae PL171</name>
    <dbReference type="NCBI Taxonomy" id="765915"/>
    <lineage>
        <taxon>Eukaryota</taxon>
        <taxon>Fungi</taxon>
        <taxon>Fungi incertae sedis</taxon>
        <taxon>Blastocladiomycota</taxon>
        <taxon>Blastocladiomycetes</taxon>
        <taxon>Blastocladiales</taxon>
        <taxon>Catenariaceae</taxon>
        <taxon>Catenaria</taxon>
    </lineage>
</organism>
<accession>A0A1Y2HBB4</accession>
<comment type="function">
    <text evidence="4">S-adenosyl-L-methionine-dependent methyltransferase.</text>
</comment>
<feature type="compositionally biased region" description="Polar residues" evidence="5">
    <location>
        <begin position="24"/>
        <end position="47"/>
    </location>
</feature>
<evidence type="ECO:0000256" key="1">
    <source>
        <dbReference type="ARBA" id="ARBA00009725"/>
    </source>
</evidence>
<evidence type="ECO:0000256" key="4">
    <source>
        <dbReference type="PIRNR" id="PIRNR037755"/>
    </source>
</evidence>
<name>A0A1Y2HBB4_9FUNG</name>
<dbReference type="AlphaFoldDB" id="A0A1Y2HBB4"/>